<name>A0AAU6Q7T7_9DEIO</name>
<keyword evidence="1" id="KW-0472">Membrane</keyword>
<dbReference type="EMBL" id="CP149783">
    <property type="protein sequence ID" value="WYF46223.1"/>
    <property type="molecule type" value="Genomic_DNA"/>
</dbReference>
<organism evidence="2">
    <name type="scientific">Deinococcus sp. VB142</name>
    <dbReference type="NCBI Taxonomy" id="3112952"/>
    <lineage>
        <taxon>Bacteria</taxon>
        <taxon>Thermotogati</taxon>
        <taxon>Deinococcota</taxon>
        <taxon>Deinococci</taxon>
        <taxon>Deinococcales</taxon>
        <taxon>Deinococcaceae</taxon>
        <taxon>Deinococcus</taxon>
    </lineage>
</organism>
<gene>
    <name evidence="2" type="ORF">WDJ50_17570</name>
</gene>
<feature type="transmembrane region" description="Helical" evidence="1">
    <location>
        <begin position="6"/>
        <end position="27"/>
    </location>
</feature>
<protein>
    <submittedName>
        <fullName evidence="2">Uncharacterized protein</fullName>
    </submittedName>
</protein>
<evidence type="ECO:0000313" key="2">
    <source>
        <dbReference type="EMBL" id="WYF46223.1"/>
    </source>
</evidence>
<reference evidence="2" key="1">
    <citation type="submission" date="2024-03" db="EMBL/GenBank/DDBJ databases">
        <title>Deinococcus weizhi sp. nov., isolated from human skin.</title>
        <authorList>
            <person name="Wei Z."/>
            <person name="Tian F."/>
            <person name="Yang C."/>
            <person name="Xin L.T."/>
            <person name="Wen Z.J."/>
            <person name="Lan K.C."/>
            <person name="Yu L."/>
            <person name="Zhe W."/>
            <person name="Dan F.D."/>
            <person name="Jun W."/>
            <person name="Rui Z."/>
            <person name="Yong X.J."/>
            <person name="Ting Y."/>
            <person name="Wei X."/>
            <person name="Xu Z.G."/>
            <person name="Xin Z."/>
            <person name="Dong F.G."/>
            <person name="Ni X.M."/>
            <person name="Zheng M.G."/>
            <person name="Chun Y."/>
            <person name="Qian W.X."/>
        </authorList>
    </citation>
    <scope>NUCLEOTIDE SEQUENCE</scope>
    <source>
        <strain evidence="2">VB142</strain>
    </source>
</reference>
<dbReference type="AlphaFoldDB" id="A0AAU6Q7T7"/>
<evidence type="ECO:0000256" key="1">
    <source>
        <dbReference type="SAM" id="Phobius"/>
    </source>
</evidence>
<sequence length="188" mass="20988">MAAKGWLWALGAVILLVPLGLVGGYISQAGLDLHVPKDAREYLELRRRGHEDIAGKALWIEVRHFKGPLTVLMPGGTGDRDLTAELARYLAKHGRAVGDLTNDPELRRRFFQAHAFALSDLQTGQLRTLDGTPYRVECKEVQTSHTCRIGQNKAFSYFQEPRNDSSLYLLSGAQPKDLDFLPFLDGAW</sequence>
<accession>A0AAU6Q7T7</accession>
<keyword evidence="1" id="KW-0812">Transmembrane</keyword>
<keyword evidence="1" id="KW-1133">Transmembrane helix</keyword>
<dbReference type="RefSeq" id="WP_339097678.1">
    <property type="nucleotide sequence ID" value="NZ_CP149783.1"/>
</dbReference>
<proteinExistence type="predicted"/>